<protein>
    <recommendedName>
        <fullName evidence="4">EF-hand domain-containing protein</fullName>
    </recommendedName>
</protein>
<evidence type="ECO:0000313" key="6">
    <source>
        <dbReference type="Proteomes" id="UP001189429"/>
    </source>
</evidence>
<dbReference type="PROSITE" id="PS50222">
    <property type="entry name" value="EF_HAND_2"/>
    <property type="match status" value="3"/>
</dbReference>
<dbReference type="Proteomes" id="UP001189429">
    <property type="component" value="Unassembled WGS sequence"/>
</dbReference>
<keyword evidence="3" id="KW-0106">Calcium</keyword>
<name>A0ABN9T6L5_9DINO</name>
<dbReference type="InterPro" id="IPR018247">
    <property type="entry name" value="EF_Hand_1_Ca_BS"/>
</dbReference>
<dbReference type="Pfam" id="PF13499">
    <property type="entry name" value="EF-hand_7"/>
    <property type="match status" value="2"/>
</dbReference>
<evidence type="ECO:0000313" key="5">
    <source>
        <dbReference type="EMBL" id="CAK0840640.1"/>
    </source>
</evidence>
<feature type="domain" description="EF-hand" evidence="4">
    <location>
        <begin position="53"/>
        <end position="88"/>
    </location>
</feature>
<dbReference type="InterPro" id="IPR002048">
    <property type="entry name" value="EF_hand_dom"/>
</dbReference>
<dbReference type="EMBL" id="CAUYUJ010014393">
    <property type="protein sequence ID" value="CAK0840640.1"/>
    <property type="molecule type" value="Genomic_DNA"/>
</dbReference>
<evidence type="ECO:0000256" key="3">
    <source>
        <dbReference type="ARBA" id="ARBA00022837"/>
    </source>
</evidence>
<dbReference type="InterPro" id="IPR011992">
    <property type="entry name" value="EF-hand-dom_pair"/>
</dbReference>
<dbReference type="PROSITE" id="PS00018">
    <property type="entry name" value="EF_HAND_1"/>
    <property type="match status" value="3"/>
</dbReference>
<organism evidence="5 6">
    <name type="scientific">Prorocentrum cordatum</name>
    <dbReference type="NCBI Taxonomy" id="2364126"/>
    <lineage>
        <taxon>Eukaryota</taxon>
        <taxon>Sar</taxon>
        <taxon>Alveolata</taxon>
        <taxon>Dinophyceae</taxon>
        <taxon>Prorocentrales</taxon>
        <taxon>Prorocentraceae</taxon>
        <taxon>Prorocentrum</taxon>
    </lineage>
</organism>
<reference evidence="5" key="1">
    <citation type="submission" date="2023-10" db="EMBL/GenBank/DDBJ databases">
        <authorList>
            <person name="Chen Y."/>
            <person name="Shah S."/>
            <person name="Dougan E. K."/>
            <person name="Thang M."/>
            <person name="Chan C."/>
        </authorList>
    </citation>
    <scope>NUCLEOTIDE SEQUENCE [LARGE SCALE GENOMIC DNA]</scope>
</reference>
<dbReference type="CDD" id="cd00051">
    <property type="entry name" value="EFh"/>
    <property type="match status" value="1"/>
</dbReference>
<accession>A0ABN9T6L5</accession>
<sequence>MGQAESLSRADVHSLANFSKADIARLYSRFRSLDADGNGQLDPTEILGVTELTENPLVRRVISVFDKDDSGNVSFLEFVLGLAKFTAGASEEEKLEFAFAIYDVNKDGFISNGDLFQVMKMMVGDNLGDVQLQQLVDRQLVMADSDGDGKLSFDEFKEAVKNIGIAEQLSVDISVVLSSSPHRRTNIVCASSPQGRRARREILKHKLDAARHTSGQLGATGAAAGG</sequence>
<evidence type="ECO:0000256" key="1">
    <source>
        <dbReference type="ARBA" id="ARBA00022723"/>
    </source>
</evidence>
<keyword evidence="2" id="KW-0677">Repeat</keyword>
<evidence type="ECO:0000256" key="2">
    <source>
        <dbReference type="ARBA" id="ARBA00022737"/>
    </source>
</evidence>
<keyword evidence="6" id="KW-1185">Reference proteome</keyword>
<keyword evidence="1" id="KW-0479">Metal-binding</keyword>
<proteinExistence type="predicted"/>
<gene>
    <name evidence="5" type="ORF">PCOR1329_LOCUS36033</name>
</gene>
<dbReference type="SMART" id="SM00054">
    <property type="entry name" value="EFh"/>
    <property type="match status" value="4"/>
</dbReference>
<dbReference type="Gene3D" id="1.10.238.10">
    <property type="entry name" value="EF-hand"/>
    <property type="match status" value="1"/>
</dbReference>
<evidence type="ECO:0000259" key="4">
    <source>
        <dbReference type="PROSITE" id="PS50222"/>
    </source>
</evidence>
<feature type="domain" description="EF-hand" evidence="4">
    <location>
        <begin position="131"/>
        <end position="166"/>
    </location>
</feature>
<dbReference type="PANTHER" id="PTHR45942">
    <property type="entry name" value="PROTEIN PHOSPATASE 3 REGULATORY SUBUNIT B ALPHA ISOFORM TYPE 1"/>
    <property type="match status" value="1"/>
</dbReference>
<dbReference type="SUPFAM" id="SSF47473">
    <property type="entry name" value="EF-hand"/>
    <property type="match status" value="1"/>
</dbReference>
<comment type="caution">
    <text evidence="5">The sequence shown here is derived from an EMBL/GenBank/DDBJ whole genome shotgun (WGS) entry which is preliminary data.</text>
</comment>
<feature type="domain" description="EF-hand" evidence="4">
    <location>
        <begin position="90"/>
        <end position="125"/>
    </location>
</feature>
<feature type="non-terminal residue" evidence="5">
    <location>
        <position position="226"/>
    </location>
</feature>